<feature type="region of interest" description="Disordered" evidence="1">
    <location>
        <begin position="1"/>
        <end position="24"/>
    </location>
</feature>
<dbReference type="EMBL" id="JAVRHX010000005">
    <property type="protein sequence ID" value="MDT0596100.1"/>
    <property type="molecule type" value="Genomic_DNA"/>
</dbReference>
<evidence type="ECO:0000259" key="2">
    <source>
        <dbReference type="Pfam" id="PF14090"/>
    </source>
</evidence>
<dbReference type="InterPro" id="IPR055245">
    <property type="entry name" value="HTH_proteobacteria"/>
</dbReference>
<protein>
    <submittedName>
        <fullName evidence="3">Helix-turn-helix domain-containing protein</fullName>
    </submittedName>
</protein>
<gene>
    <name evidence="3" type="ORF">RM552_14700</name>
</gene>
<dbReference type="RefSeq" id="WP_311369626.1">
    <property type="nucleotide sequence ID" value="NZ_JAVRHX010000005.1"/>
</dbReference>
<evidence type="ECO:0000313" key="3">
    <source>
        <dbReference type="EMBL" id="MDT0596100.1"/>
    </source>
</evidence>
<dbReference type="Proteomes" id="UP001253545">
    <property type="component" value="Unassembled WGS sequence"/>
</dbReference>
<evidence type="ECO:0000313" key="4">
    <source>
        <dbReference type="Proteomes" id="UP001253545"/>
    </source>
</evidence>
<feature type="domain" description="Winged helix-turn-helix" evidence="2">
    <location>
        <begin position="27"/>
        <end position="91"/>
    </location>
</feature>
<evidence type="ECO:0000256" key="1">
    <source>
        <dbReference type="SAM" id="MobiDB-lite"/>
    </source>
</evidence>
<feature type="compositionally biased region" description="Polar residues" evidence="1">
    <location>
        <begin position="1"/>
        <end position="21"/>
    </location>
</feature>
<proteinExistence type="predicted"/>
<keyword evidence="4" id="KW-1185">Reference proteome</keyword>
<comment type="caution">
    <text evidence="3">The sequence shown here is derived from an EMBL/GenBank/DDBJ whole genome shotgun (WGS) entry which is preliminary data.</text>
</comment>
<name>A0ABU2ZTX6_9ALTE</name>
<sequence>MKMSTNTDQRINAPITSQESSTNRDRKQILALLRLKPIHTIEFRELHGLISPAPRIKELRERGYNIRTKLIRAMSQDGRVHNNVALYVLVSEPSAANRTEGAAA</sequence>
<reference evidence="3 4" key="1">
    <citation type="submission" date="2023-09" db="EMBL/GenBank/DDBJ databases">
        <authorList>
            <person name="Rey-Velasco X."/>
        </authorList>
    </citation>
    <scope>NUCLEOTIDE SEQUENCE [LARGE SCALE GENOMIC DNA]</scope>
    <source>
        <strain evidence="3 4">P117</strain>
    </source>
</reference>
<dbReference type="Pfam" id="PF14090">
    <property type="entry name" value="HTH_39"/>
    <property type="match status" value="1"/>
</dbReference>
<organism evidence="3 4">
    <name type="scientific">Glaciecola petra</name>
    <dbReference type="NCBI Taxonomy" id="3075602"/>
    <lineage>
        <taxon>Bacteria</taxon>
        <taxon>Pseudomonadati</taxon>
        <taxon>Pseudomonadota</taxon>
        <taxon>Gammaproteobacteria</taxon>
        <taxon>Alteromonadales</taxon>
        <taxon>Alteromonadaceae</taxon>
        <taxon>Glaciecola</taxon>
    </lineage>
</organism>
<accession>A0ABU2ZTX6</accession>